<organism evidence="1 2">
    <name type="scientific">Tetrahymena thermophila (strain SB210)</name>
    <dbReference type="NCBI Taxonomy" id="312017"/>
    <lineage>
        <taxon>Eukaryota</taxon>
        <taxon>Sar</taxon>
        <taxon>Alveolata</taxon>
        <taxon>Ciliophora</taxon>
        <taxon>Intramacronucleata</taxon>
        <taxon>Oligohymenophorea</taxon>
        <taxon>Hymenostomatida</taxon>
        <taxon>Tetrahymenina</taxon>
        <taxon>Tetrahymenidae</taxon>
        <taxon>Tetrahymena</taxon>
    </lineage>
</organism>
<sequence length="66" mass="8122">MILLNLKNNFLFQQFYNNKKAKISNLVRKIQLFISKFLFIFQIMKKDFFQLNLYIISKFIFVTSIY</sequence>
<gene>
    <name evidence="1" type="ORF">TTHERM_000249689</name>
</gene>
<evidence type="ECO:0000313" key="1">
    <source>
        <dbReference type="EMBL" id="EWS73596.1"/>
    </source>
</evidence>
<evidence type="ECO:0000313" key="2">
    <source>
        <dbReference type="Proteomes" id="UP000009168"/>
    </source>
</evidence>
<keyword evidence="2" id="KW-1185">Reference proteome</keyword>
<protein>
    <submittedName>
        <fullName evidence="1">Uncharacterized protein</fullName>
    </submittedName>
</protein>
<proteinExistence type="predicted"/>
<dbReference type="KEGG" id="tet:TTHERM_000249689"/>
<dbReference type="EMBL" id="GG662647">
    <property type="protein sequence ID" value="EWS73596.1"/>
    <property type="molecule type" value="Genomic_DNA"/>
</dbReference>
<name>W7XH15_TETTS</name>
<dbReference type="GeneID" id="24438024"/>
<dbReference type="Proteomes" id="UP000009168">
    <property type="component" value="Unassembled WGS sequence"/>
</dbReference>
<accession>W7XH15</accession>
<dbReference type="RefSeq" id="XP_012653826.1">
    <property type="nucleotide sequence ID" value="XM_012798372.1"/>
</dbReference>
<dbReference type="InParanoid" id="W7XH15"/>
<reference evidence="2" key="1">
    <citation type="journal article" date="2006" name="PLoS Biol.">
        <title>Macronuclear genome sequence of the ciliate Tetrahymena thermophila, a model eukaryote.</title>
        <authorList>
            <person name="Eisen J.A."/>
            <person name="Coyne R.S."/>
            <person name="Wu M."/>
            <person name="Wu D."/>
            <person name="Thiagarajan M."/>
            <person name="Wortman J.R."/>
            <person name="Badger J.H."/>
            <person name="Ren Q."/>
            <person name="Amedeo P."/>
            <person name="Jones K.M."/>
            <person name="Tallon L.J."/>
            <person name="Delcher A.L."/>
            <person name="Salzberg S.L."/>
            <person name="Silva J.C."/>
            <person name="Haas B.J."/>
            <person name="Majoros W.H."/>
            <person name="Farzad M."/>
            <person name="Carlton J.M."/>
            <person name="Smith R.K. Jr."/>
            <person name="Garg J."/>
            <person name="Pearlman R.E."/>
            <person name="Karrer K.M."/>
            <person name="Sun L."/>
            <person name="Manning G."/>
            <person name="Elde N.C."/>
            <person name="Turkewitz A.P."/>
            <person name="Asai D.J."/>
            <person name="Wilkes D.E."/>
            <person name="Wang Y."/>
            <person name="Cai H."/>
            <person name="Collins K."/>
            <person name="Stewart B.A."/>
            <person name="Lee S.R."/>
            <person name="Wilamowska K."/>
            <person name="Weinberg Z."/>
            <person name="Ruzzo W.L."/>
            <person name="Wloga D."/>
            <person name="Gaertig J."/>
            <person name="Frankel J."/>
            <person name="Tsao C.-C."/>
            <person name="Gorovsky M.A."/>
            <person name="Keeling P.J."/>
            <person name="Waller R.F."/>
            <person name="Patron N.J."/>
            <person name="Cherry J.M."/>
            <person name="Stover N.A."/>
            <person name="Krieger C.J."/>
            <person name="del Toro C."/>
            <person name="Ryder H.F."/>
            <person name="Williamson S.C."/>
            <person name="Barbeau R.A."/>
            <person name="Hamilton E.P."/>
            <person name="Orias E."/>
        </authorList>
    </citation>
    <scope>NUCLEOTIDE SEQUENCE [LARGE SCALE GENOMIC DNA]</scope>
    <source>
        <strain evidence="2">SB210</strain>
    </source>
</reference>
<dbReference type="AlphaFoldDB" id="W7XH15"/>